<dbReference type="InterPro" id="IPR019819">
    <property type="entry name" value="Carboxylesterase_B_CS"/>
</dbReference>
<dbReference type="PhylomeDB" id="A0A0G4FHI0"/>
<sequence length="863" mass="95319">MRQSGTALRFEVSNNSAKMGSPSKMMLGGALLSCLLSVALSFPTTVQLPSGGLVNGLQDPDEAVVAFKGIRYAYAPRFSRPTVLTHKDGDSPIDAFEFGAACPQLCSPSLPSWWCAEKISDDCLFLNVWVPEGAKAQDDLPVLVWMHGGLFLAGSASLDSHDGAAFAAMTGAVVVTINYRLGVTGFLTTHEWQGGFEGNNGIRDQQAALRWVQDNIQAFGGDPSTITLMGESAGASSILCHLVSPYSKGLFHRVVMQSPAIQSTKDVEFSQRMGAATVRSKSLRDHCGPPPKSMWDYLDEVEYEKEWGSPKKVEEWMQCVQNAPLPSWLIAGRAGRTWASIHDIFNALLSYGPVIDGDVIPEDCYDAVSAGRYDLSIPIIIGNDGEEGLPFVQGAYRILPSKFADRLSNEFGYAPGTKDFDKSNRLQHLLARLAVRVLWGKDERDNILGAYGETKEEMEPLRKSSEEEFWGHDYSHYTPENMGDDAWDYVDFEEEGFEDLDLEFDEIALEQSALGDKGVGDLTKFSPHTDFIAMTPQSLDGDPEDVREKRSRFLERAYGDYLFSCPARSLARGATEAGGTVYLYTIPQGFDWTRNLRHQYCPTENRFVGSKRPVMDVGCVTYAGRCSQLPYACHAEEITWFFQSGKKFIQDEKGQPYEGPEFERAAAEEHAQFIANFALTGIPASAAAGHWPATTGATRNMFGVWQFGGRNADAFKVLGVPQGPVLSDYKKEVCDLWDGLSPSYSWSWMDNFWDRLRRDDRKTMRRIASKVLRKVANRVAEKMGSGVSHRYNALGAMKIDCRRVVYGSGGAVGKKGYVEVTHGHGGRGGTVVDECTGDKPFDTVEGHFDGKLLFRGKRKGDED</sequence>
<gene>
    <name evidence="4" type="ORF">Cvel_17053</name>
</gene>
<dbReference type="InterPro" id="IPR050309">
    <property type="entry name" value="Type-B_Carboxylest/Lipase"/>
</dbReference>
<accession>A0A0G4FHI0</accession>
<dbReference type="Gene3D" id="3.40.50.1820">
    <property type="entry name" value="alpha/beta hydrolase"/>
    <property type="match status" value="2"/>
</dbReference>
<dbReference type="PROSITE" id="PS00122">
    <property type="entry name" value="CARBOXYLESTERASE_B_1"/>
    <property type="match status" value="1"/>
</dbReference>
<feature type="domain" description="Carboxylesterase type B" evidence="3">
    <location>
        <begin position="542"/>
        <end position="701"/>
    </location>
</feature>
<evidence type="ECO:0000256" key="2">
    <source>
        <dbReference type="ARBA" id="ARBA00022801"/>
    </source>
</evidence>
<dbReference type="GO" id="GO:0004104">
    <property type="term" value="F:cholinesterase activity"/>
    <property type="evidence" value="ECO:0007669"/>
    <property type="project" value="InterPro"/>
</dbReference>
<dbReference type="InterPro" id="IPR019826">
    <property type="entry name" value="Carboxylesterase_B_AS"/>
</dbReference>
<evidence type="ECO:0000313" key="4">
    <source>
        <dbReference type="EMBL" id="CEM12969.1"/>
    </source>
</evidence>
<dbReference type="Pfam" id="PF00135">
    <property type="entry name" value="COesterase"/>
    <property type="match status" value="2"/>
</dbReference>
<dbReference type="VEuPathDB" id="CryptoDB:Cvel_17053"/>
<keyword evidence="2" id="KW-0378">Hydrolase</keyword>
<evidence type="ECO:0000259" key="3">
    <source>
        <dbReference type="Pfam" id="PF00135"/>
    </source>
</evidence>
<reference evidence="4" key="1">
    <citation type="submission" date="2014-11" db="EMBL/GenBank/DDBJ databases">
        <authorList>
            <person name="Otto D Thomas"/>
            <person name="Naeem Raeece"/>
        </authorList>
    </citation>
    <scope>NUCLEOTIDE SEQUENCE</scope>
</reference>
<dbReference type="InterPro" id="IPR002018">
    <property type="entry name" value="CarbesteraseB"/>
</dbReference>
<dbReference type="PRINTS" id="PR00878">
    <property type="entry name" value="CHOLNESTRASE"/>
</dbReference>
<comment type="similarity">
    <text evidence="1">Belongs to the type-B carboxylesterase/lipase family.</text>
</comment>
<feature type="domain" description="Carboxylesterase type B" evidence="3">
    <location>
        <begin position="45"/>
        <end position="397"/>
    </location>
</feature>
<dbReference type="ESTHER" id="9alve-a0a0g4fhi0">
    <property type="family name" value="Carb_B_Root"/>
</dbReference>
<dbReference type="EMBL" id="CDMZ01000378">
    <property type="protein sequence ID" value="CEM12969.1"/>
    <property type="molecule type" value="Genomic_DNA"/>
</dbReference>
<evidence type="ECO:0000256" key="1">
    <source>
        <dbReference type="ARBA" id="ARBA00005964"/>
    </source>
</evidence>
<dbReference type="SUPFAM" id="SSF53474">
    <property type="entry name" value="alpha/beta-Hydrolases"/>
    <property type="match status" value="1"/>
</dbReference>
<dbReference type="PANTHER" id="PTHR11559">
    <property type="entry name" value="CARBOXYLESTERASE"/>
    <property type="match status" value="1"/>
</dbReference>
<organism evidence="4">
    <name type="scientific">Chromera velia CCMP2878</name>
    <dbReference type="NCBI Taxonomy" id="1169474"/>
    <lineage>
        <taxon>Eukaryota</taxon>
        <taxon>Sar</taxon>
        <taxon>Alveolata</taxon>
        <taxon>Colpodellida</taxon>
        <taxon>Chromeraceae</taxon>
        <taxon>Chromera</taxon>
    </lineage>
</organism>
<proteinExistence type="inferred from homology"/>
<name>A0A0G4FHI0_9ALVE</name>
<dbReference type="PROSITE" id="PS00941">
    <property type="entry name" value="CARBOXYLESTERASE_B_2"/>
    <property type="match status" value="1"/>
</dbReference>
<dbReference type="InterPro" id="IPR000997">
    <property type="entry name" value="Cholinesterase"/>
</dbReference>
<dbReference type="AlphaFoldDB" id="A0A0G4FHI0"/>
<dbReference type="InterPro" id="IPR029058">
    <property type="entry name" value="AB_hydrolase_fold"/>
</dbReference>
<protein>
    <recommendedName>
        <fullName evidence="3">Carboxylesterase type B domain-containing protein</fullName>
    </recommendedName>
</protein>